<dbReference type="RefSeq" id="WP_183587012.1">
    <property type="nucleotide sequence ID" value="NZ_JACHCA010000004.1"/>
</dbReference>
<feature type="transmembrane region" description="Helical" evidence="1">
    <location>
        <begin position="224"/>
        <end position="243"/>
    </location>
</feature>
<feature type="transmembrane region" description="Helical" evidence="1">
    <location>
        <begin position="12"/>
        <end position="33"/>
    </location>
</feature>
<comment type="caution">
    <text evidence="2">The sequence shown here is derived from an EMBL/GenBank/DDBJ whole genome shotgun (WGS) entry which is preliminary data.</text>
</comment>
<gene>
    <name evidence="2" type="ORF">HDF22_001846</name>
</gene>
<evidence type="ECO:0000313" key="2">
    <source>
        <dbReference type="EMBL" id="MBB6127738.1"/>
    </source>
</evidence>
<keyword evidence="1" id="KW-0472">Membrane</keyword>
<keyword evidence="1" id="KW-0812">Transmembrane</keyword>
<accession>A0A841JGH2</accession>
<proteinExistence type="predicted"/>
<evidence type="ECO:0000313" key="3">
    <source>
        <dbReference type="Proteomes" id="UP000548326"/>
    </source>
</evidence>
<feature type="transmembrane region" description="Helical" evidence="1">
    <location>
        <begin position="136"/>
        <end position="164"/>
    </location>
</feature>
<protein>
    <submittedName>
        <fullName evidence="2">Uncharacterized protein</fullName>
    </submittedName>
</protein>
<name>A0A841JGH2_9SPHI</name>
<reference evidence="2 3" key="1">
    <citation type="submission" date="2020-08" db="EMBL/GenBank/DDBJ databases">
        <title>Genomic Encyclopedia of Type Strains, Phase IV (KMG-V): Genome sequencing to study the core and pangenomes of soil and plant-associated prokaryotes.</title>
        <authorList>
            <person name="Whitman W."/>
        </authorList>
    </citation>
    <scope>NUCLEOTIDE SEQUENCE [LARGE SCALE GENOMIC DNA]</scope>
    <source>
        <strain evidence="2 3">MP601</strain>
    </source>
</reference>
<organism evidence="2 3">
    <name type="scientific">Mucilaginibacter lappiensis</name>
    <dbReference type="NCBI Taxonomy" id="354630"/>
    <lineage>
        <taxon>Bacteria</taxon>
        <taxon>Pseudomonadati</taxon>
        <taxon>Bacteroidota</taxon>
        <taxon>Sphingobacteriia</taxon>
        <taxon>Sphingobacteriales</taxon>
        <taxon>Sphingobacteriaceae</taxon>
        <taxon>Mucilaginibacter</taxon>
    </lineage>
</organism>
<dbReference type="Proteomes" id="UP000548326">
    <property type="component" value="Unassembled WGS sequence"/>
</dbReference>
<dbReference type="AlphaFoldDB" id="A0A841JGH2"/>
<evidence type="ECO:0000256" key="1">
    <source>
        <dbReference type="SAM" id="Phobius"/>
    </source>
</evidence>
<dbReference type="EMBL" id="JACHCA010000004">
    <property type="protein sequence ID" value="MBB6127738.1"/>
    <property type="molecule type" value="Genomic_DNA"/>
</dbReference>
<keyword evidence="1" id="KW-1133">Transmembrane helix</keyword>
<sequence>MLSLFKAKTWSGAGWLLTLCVLLVFIAMIYTALHLCYKGTDHKKLDNMQLLNIDNVIAVYPDPDSAQLASKDPAVKKVVLAKREERDHALFNFLRNEYDGRIDEYRLKRMDGLLINLNNKDTKAYLTDTEIIVNDFFWFVGTGTYAEVLFWALIGVLVSLIYYVSIANGQSLKVAGDADTGPFDPAEISGQVSKMFYAPVCALILVLGYNLLTGSNTKMTDISVGKGLLLFSFISGFFSGRVMKFIDRLKDLVLPLGSTDSTTTDDSATTNDIDKTDEKTANITISLQLAQAMLSTPEAADIIDEGFNTAVVTLKPLTGDIITLGKPADDQSSEFTATQVPWGKYTLHAAMAFKNNDTIINLEADKDIEISDADKTFQLDLDKAAEAG</sequence>
<feature type="transmembrane region" description="Helical" evidence="1">
    <location>
        <begin position="195"/>
        <end position="212"/>
    </location>
</feature>